<protein>
    <submittedName>
        <fullName evidence="1">Sugar-binding protein</fullName>
    </submittedName>
</protein>
<comment type="caution">
    <text evidence="1">The sequence shown here is derived from an EMBL/GenBank/DDBJ whole genome shotgun (WGS) entry which is preliminary data.</text>
</comment>
<accession>A0A2K0JA69</accession>
<dbReference type="AlphaFoldDB" id="A0A2K0JA69"/>
<dbReference type="InterPro" id="IPR008979">
    <property type="entry name" value="Galactose-bd-like_sf"/>
</dbReference>
<organism evidence="1 2">
    <name type="scientific">Salmonella enterica subsp. houtenae serovar 50:g,z51:-</name>
    <dbReference type="NCBI Taxonomy" id="1173947"/>
    <lineage>
        <taxon>Bacteria</taxon>
        <taxon>Pseudomonadati</taxon>
        <taxon>Pseudomonadota</taxon>
        <taxon>Gammaproteobacteria</taxon>
        <taxon>Enterobacterales</taxon>
        <taxon>Enterobacteriaceae</taxon>
        <taxon>Salmonella</taxon>
    </lineage>
</organism>
<dbReference type="Gene3D" id="2.60.120.260">
    <property type="entry name" value="Galactose-binding domain-like"/>
    <property type="match status" value="1"/>
</dbReference>
<reference evidence="2" key="1">
    <citation type="submission" date="2017-12" db="EMBL/GenBank/DDBJ databases">
        <title>FDA dAtabase for Regulatory Grade micrObial Sequences (FDA-ARGOS): Supporting development and validation of Infectious Disease Dx tests.</title>
        <authorList>
            <person name="Sichtig H."/>
            <person name="Tallon L."/>
            <person name="Sadzewicz L."/>
            <person name="Sengamalay N."/>
            <person name="Nagaraj S."/>
            <person name="Vavikolanu K."/>
            <person name="Aluvathingal J."/>
            <person name="Nadendla S."/>
            <person name="Pirone D.C."/>
            <person name="Hoffman M."/>
            <person name="Muruvanda T."/>
            <person name="Allard M."/>
            <person name="Evans P."/>
        </authorList>
    </citation>
    <scope>NUCLEOTIDE SEQUENCE [LARGE SCALE GENOMIC DNA]</scope>
    <source>
        <strain evidence="2">FDAARGOS_55</strain>
    </source>
</reference>
<dbReference type="EMBL" id="JWSP02000004">
    <property type="protein sequence ID" value="PNO32180.1"/>
    <property type="molecule type" value="Genomic_DNA"/>
</dbReference>
<proteinExistence type="predicted"/>
<dbReference type="SUPFAM" id="SSF49785">
    <property type="entry name" value="Galactose-binding domain-like"/>
    <property type="match status" value="1"/>
</dbReference>
<gene>
    <name evidence="1" type="ORF">RK55_002465</name>
</gene>
<evidence type="ECO:0000313" key="1">
    <source>
        <dbReference type="EMBL" id="PNO32180.1"/>
    </source>
</evidence>
<name>A0A2K0JA69_SALHO</name>
<sequence>MAEINNIIIDGSFEDGLTEQWQIGSLVEVEENDNNHVCRIDSANALSQTVTLETFMTYAISFSITGNLAGKIIIQTTDRTTTFFEHDINMTTQDDWHTESLEFSTQTVAGEAVVSFIAPGEIGAGSLFIDNMNMVAVPFVFTRPLWVNMDRASSNYVYYQYGIMTTADAATQTYRLYKNEGFLAEYSIGADDFVQSTTMNTVVATDVFKLTILNAKTTAEHVVSEETVETLMAKGVIYLTE</sequence>
<dbReference type="Proteomes" id="UP000236163">
    <property type="component" value="Unassembled WGS sequence"/>
</dbReference>
<evidence type="ECO:0000313" key="2">
    <source>
        <dbReference type="Proteomes" id="UP000236163"/>
    </source>
</evidence>